<organism evidence="3 4">
    <name type="scientific">Armatimonas rosea</name>
    <dbReference type="NCBI Taxonomy" id="685828"/>
    <lineage>
        <taxon>Bacteria</taxon>
        <taxon>Bacillati</taxon>
        <taxon>Armatimonadota</taxon>
        <taxon>Armatimonadia</taxon>
        <taxon>Armatimonadales</taxon>
        <taxon>Armatimonadaceae</taxon>
        <taxon>Armatimonas</taxon>
    </lineage>
</organism>
<feature type="transmembrane region" description="Helical" evidence="2">
    <location>
        <begin position="12"/>
        <end position="31"/>
    </location>
</feature>
<feature type="transmembrane region" description="Helical" evidence="2">
    <location>
        <begin position="38"/>
        <end position="56"/>
    </location>
</feature>
<reference evidence="3 4" key="1">
    <citation type="submission" date="2020-08" db="EMBL/GenBank/DDBJ databases">
        <title>Genomic Encyclopedia of Type Strains, Phase IV (KMG-IV): sequencing the most valuable type-strain genomes for metagenomic binning, comparative biology and taxonomic classification.</title>
        <authorList>
            <person name="Goeker M."/>
        </authorList>
    </citation>
    <scope>NUCLEOTIDE SEQUENCE [LARGE SCALE GENOMIC DNA]</scope>
    <source>
        <strain evidence="3 4">DSM 23562</strain>
    </source>
</reference>
<evidence type="ECO:0000256" key="2">
    <source>
        <dbReference type="SAM" id="Phobius"/>
    </source>
</evidence>
<proteinExistence type="predicted"/>
<name>A0A7W9SWC2_ARMRO</name>
<keyword evidence="2" id="KW-0472">Membrane</keyword>
<keyword evidence="2" id="KW-1133">Transmembrane helix</keyword>
<protein>
    <submittedName>
        <fullName evidence="3">Putative membrane protein</fullName>
    </submittedName>
</protein>
<evidence type="ECO:0000313" key="3">
    <source>
        <dbReference type="EMBL" id="MBB6054067.1"/>
    </source>
</evidence>
<feature type="compositionally biased region" description="Basic and acidic residues" evidence="1">
    <location>
        <begin position="164"/>
        <end position="175"/>
    </location>
</feature>
<feature type="region of interest" description="Disordered" evidence="1">
    <location>
        <begin position="145"/>
        <end position="175"/>
    </location>
</feature>
<sequence>MNPAYLHLVLNHLPVLGTWFGLLLLSAGFIFKSNDLKKASLVVFVLCALVAIPVFLTGEPAEGKIEGLPGVSEGLIEAHEAAAKFALILVEILGTASLLCLVFLQRGIRAASLVLLGVWGLALLTGGLFVYTAKLGGQIRHTEVRDPGSSGGVAASSSALDSGEENRKKGEHDDD</sequence>
<feature type="transmembrane region" description="Helical" evidence="2">
    <location>
        <begin position="111"/>
        <end position="131"/>
    </location>
</feature>
<comment type="caution">
    <text evidence="3">The sequence shown here is derived from an EMBL/GenBank/DDBJ whole genome shotgun (WGS) entry which is preliminary data.</text>
</comment>
<feature type="compositionally biased region" description="Low complexity" evidence="1">
    <location>
        <begin position="152"/>
        <end position="161"/>
    </location>
</feature>
<evidence type="ECO:0000256" key="1">
    <source>
        <dbReference type="SAM" id="MobiDB-lite"/>
    </source>
</evidence>
<keyword evidence="2" id="KW-0812">Transmembrane</keyword>
<evidence type="ECO:0000313" key="4">
    <source>
        <dbReference type="Proteomes" id="UP000520814"/>
    </source>
</evidence>
<dbReference type="RefSeq" id="WP_184204149.1">
    <property type="nucleotide sequence ID" value="NZ_JACHGW010000013.1"/>
</dbReference>
<accession>A0A7W9SWC2</accession>
<dbReference type="Proteomes" id="UP000520814">
    <property type="component" value="Unassembled WGS sequence"/>
</dbReference>
<feature type="transmembrane region" description="Helical" evidence="2">
    <location>
        <begin position="85"/>
        <end position="104"/>
    </location>
</feature>
<dbReference type="EMBL" id="JACHGW010000013">
    <property type="protein sequence ID" value="MBB6054067.1"/>
    <property type="molecule type" value="Genomic_DNA"/>
</dbReference>
<keyword evidence="4" id="KW-1185">Reference proteome</keyword>
<gene>
    <name evidence="3" type="ORF">HNQ39_005914</name>
</gene>
<dbReference type="AlphaFoldDB" id="A0A7W9SWC2"/>